<dbReference type="PROSITE" id="PS50812">
    <property type="entry name" value="PWWP"/>
    <property type="match status" value="1"/>
</dbReference>
<keyword evidence="4" id="KW-1185">Reference proteome</keyword>
<dbReference type="FunCoup" id="A0A0C3EUF4">
    <property type="interactions" value="164"/>
</dbReference>
<feature type="compositionally biased region" description="Basic and acidic residues" evidence="1">
    <location>
        <begin position="1"/>
        <end position="11"/>
    </location>
</feature>
<sequence length="401" mass="44029">MKFDSDLDDCKLPASVRPPDPLVSAMGTKSKAGKNGEHDASYAINDIVLAKIRGYPAWPGQIVDPETVPPGVQKERPTSKKSSFYCVRFFPAGDHAWTVSKDISKLQKHEIEAFINEPSKKNGDLHKGYKIALDPEDWLAEREAHAQAEAEYEANAAVDQLESEAEGEVKAGKSKKRKREADATPSAKPKAKSRPKKTSEEPLGRKKSSASKGKKNGTKSKAMIESEDEGGPEAEDEDSGPSKKPISPVAKKAKRAKAGDDDALEGDEEAKRVREWRHKLQKAFLTPKTVPNSEDMPQLDELFTSVEQYDNMNIHYLSFSKIGKVMRHIAALSEDKIPRNTEYNFLKRAQTLVDKWHEILNSNKSKNTAEGKTENGDGTEVDMGAVDMDVGGLSAAANGDA</sequence>
<dbReference type="InterPro" id="IPR035503">
    <property type="entry name" value="IOC4-like_PWWP"/>
</dbReference>
<dbReference type="InterPro" id="IPR035441">
    <property type="entry name" value="TFIIS/LEDGF_dom_sf"/>
</dbReference>
<feature type="region of interest" description="Disordered" evidence="1">
    <location>
        <begin position="1"/>
        <end position="37"/>
    </location>
</feature>
<dbReference type="AlphaFoldDB" id="A0A0C3EUF4"/>
<dbReference type="CDD" id="cd05840">
    <property type="entry name" value="PWWP_ScIOC4-like"/>
    <property type="match status" value="1"/>
</dbReference>
<gene>
    <name evidence="3" type="ORF">PILCRDRAFT_826649</name>
</gene>
<feature type="compositionally biased region" description="Basic residues" evidence="1">
    <location>
        <begin position="205"/>
        <end position="218"/>
    </location>
</feature>
<dbReference type="InterPro" id="IPR000313">
    <property type="entry name" value="PWWP_dom"/>
</dbReference>
<dbReference type="SMART" id="SM00293">
    <property type="entry name" value="PWWP"/>
    <property type="match status" value="1"/>
</dbReference>
<organism evidence="3 4">
    <name type="scientific">Piloderma croceum (strain F 1598)</name>
    <dbReference type="NCBI Taxonomy" id="765440"/>
    <lineage>
        <taxon>Eukaryota</taxon>
        <taxon>Fungi</taxon>
        <taxon>Dikarya</taxon>
        <taxon>Basidiomycota</taxon>
        <taxon>Agaricomycotina</taxon>
        <taxon>Agaricomycetes</taxon>
        <taxon>Agaricomycetidae</taxon>
        <taxon>Atheliales</taxon>
        <taxon>Atheliaceae</taxon>
        <taxon>Piloderma</taxon>
    </lineage>
</organism>
<reference evidence="4" key="2">
    <citation type="submission" date="2015-01" db="EMBL/GenBank/DDBJ databases">
        <title>Evolutionary Origins and Diversification of the Mycorrhizal Mutualists.</title>
        <authorList>
            <consortium name="DOE Joint Genome Institute"/>
            <consortium name="Mycorrhizal Genomics Consortium"/>
            <person name="Kohler A."/>
            <person name="Kuo A."/>
            <person name="Nagy L.G."/>
            <person name="Floudas D."/>
            <person name="Copeland A."/>
            <person name="Barry K.W."/>
            <person name="Cichocki N."/>
            <person name="Veneault-Fourrey C."/>
            <person name="LaButti K."/>
            <person name="Lindquist E.A."/>
            <person name="Lipzen A."/>
            <person name="Lundell T."/>
            <person name="Morin E."/>
            <person name="Murat C."/>
            <person name="Riley R."/>
            <person name="Ohm R."/>
            <person name="Sun H."/>
            <person name="Tunlid A."/>
            <person name="Henrissat B."/>
            <person name="Grigoriev I.V."/>
            <person name="Hibbett D.S."/>
            <person name="Martin F."/>
        </authorList>
    </citation>
    <scope>NUCLEOTIDE SEQUENCE [LARGE SCALE GENOMIC DNA]</scope>
    <source>
        <strain evidence="4">F 1598</strain>
    </source>
</reference>
<dbReference type="EMBL" id="KN833038">
    <property type="protein sequence ID" value="KIM76135.1"/>
    <property type="molecule type" value="Genomic_DNA"/>
</dbReference>
<dbReference type="STRING" id="765440.A0A0C3EUF4"/>
<dbReference type="Gene3D" id="2.30.30.140">
    <property type="match status" value="1"/>
</dbReference>
<name>A0A0C3EUF4_PILCF</name>
<feature type="region of interest" description="Disordered" evidence="1">
    <location>
        <begin position="142"/>
        <end position="270"/>
    </location>
</feature>
<evidence type="ECO:0000313" key="4">
    <source>
        <dbReference type="Proteomes" id="UP000054166"/>
    </source>
</evidence>
<dbReference type="HOGENOM" id="CLU_043161_0_0_1"/>
<dbReference type="InParanoid" id="A0A0C3EUF4"/>
<accession>A0A0C3EUF4</accession>
<dbReference type="OrthoDB" id="62853at2759"/>
<reference evidence="3 4" key="1">
    <citation type="submission" date="2014-04" db="EMBL/GenBank/DDBJ databases">
        <authorList>
            <consortium name="DOE Joint Genome Institute"/>
            <person name="Kuo A."/>
            <person name="Tarkka M."/>
            <person name="Buscot F."/>
            <person name="Kohler A."/>
            <person name="Nagy L.G."/>
            <person name="Floudas D."/>
            <person name="Copeland A."/>
            <person name="Barry K.W."/>
            <person name="Cichocki N."/>
            <person name="Veneault-Fourrey C."/>
            <person name="LaButti K."/>
            <person name="Lindquist E.A."/>
            <person name="Lipzen A."/>
            <person name="Lundell T."/>
            <person name="Morin E."/>
            <person name="Murat C."/>
            <person name="Sun H."/>
            <person name="Tunlid A."/>
            <person name="Henrissat B."/>
            <person name="Grigoriev I.V."/>
            <person name="Hibbett D.S."/>
            <person name="Martin F."/>
            <person name="Nordberg H.P."/>
            <person name="Cantor M.N."/>
            <person name="Hua S.X."/>
        </authorList>
    </citation>
    <scope>NUCLEOTIDE SEQUENCE [LARGE SCALE GENOMIC DNA]</scope>
    <source>
        <strain evidence="3 4">F 1598</strain>
    </source>
</reference>
<dbReference type="Pfam" id="PF00855">
    <property type="entry name" value="PWWP"/>
    <property type="match status" value="1"/>
</dbReference>
<feature type="compositionally biased region" description="Acidic residues" evidence="1">
    <location>
        <begin position="225"/>
        <end position="239"/>
    </location>
</feature>
<protein>
    <recommendedName>
        <fullName evidence="2">PWWP domain-containing protein</fullName>
    </recommendedName>
</protein>
<dbReference type="Proteomes" id="UP000054166">
    <property type="component" value="Unassembled WGS sequence"/>
</dbReference>
<evidence type="ECO:0000259" key="2">
    <source>
        <dbReference type="PROSITE" id="PS50812"/>
    </source>
</evidence>
<evidence type="ECO:0000313" key="3">
    <source>
        <dbReference type="EMBL" id="KIM76135.1"/>
    </source>
</evidence>
<dbReference type="SUPFAM" id="SSF47676">
    <property type="entry name" value="Conserved domain common to transcription factors TFIIS, elongin A, CRSP70"/>
    <property type="match status" value="1"/>
</dbReference>
<dbReference type="SUPFAM" id="SSF63748">
    <property type="entry name" value="Tudor/PWWP/MBT"/>
    <property type="match status" value="1"/>
</dbReference>
<evidence type="ECO:0000256" key="1">
    <source>
        <dbReference type="SAM" id="MobiDB-lite"/>
    </source>
</evidence>
<feature type="domain" description="PWWP" evidence="2">
    <location>
        <begin position="44"/>
        <end position="98"/>
    </location>
</feature>
<proteinExistence type="predicted"/>
<feature type="region of interest" description="Disordered" evidence="1">
    <location>
        <begin position="364"/>
        <end position="385"/>
    </location>
</feature>
<dbReference type="Gene3D" id="1.20.930.10">
    <property type="entry name" value="Conserved domain common to transcription factors TFIIS, elongin A, CRSP70"/>
    <property type="match status" value="1"/>
</dbReference>